<comment type="caution">
    <text evidence="2">The sequence shown here is derived from an EMBL/GenBank/DDBJ whole genome shotgun (WGS) entry which is preliminary data.</text>
</comment>
<accession>A0ABR6NCT2</accession>
<sequence>MEVLTILVMIVAVLSAAITNAIVQRRQFASGRGWVRSTVVSGFMDFVAAIGIIATYFIIGHLIWKLAQQPLCPRALTFKMDHFPGQANIKAAEKLANKLTRSDRCPAVRS</sequence>
<feature type="transmembrane region" description="Helical" evidence="1">
    <location>
        <begin position="43"/>
        <end position="64"/>
    </location>
</feature>
<dbReference type="RefSeq" id="WP_041391748.1">
    <property type="nucleotide sequence ID" value="NZ_JACHKA010000001.1"/>
</dbReference>
<keyword evidence="1" id="KW-0812">Transmembrane</keyword>
<dbReference type="Proteomes" id="UP001138540">
    <property type="component" value="Unassembled WGS sequence"/>
</dbReference>
<protein>
    <submittedName>
        <fullName evidence="2">Fructose-specific phosphotransferase system IIC component</fullName>
    </submittedName>
</protein>
<keyword evidence="1" id="KW-1133">Transmembrane helix</keyword>
<evidence type="ECO:0000256" key="1">
    <source>
        <dbReference type="SAM" id="Phobius"/>
    </source>
</evidence>
<evidence type="ECO:0000313" key="2">
    <source>
        <dbReference type="EMBL" id="MBB5985064.1"/>
    </source>
</evidence>
<organism evidence="2 3">
    <name type="scientific">Sphingobium lignivorans</name>
    <dbReference type="NCBI Taxonomy" id="2735886"/>
    <lineage>
        <taxon>Bacteria</taxon>
        <taxon>Pseudomonadati</taxon>
        <taxon>Pseudomonadota</taxon>
        <taxon>Alphaproteobacteria</taxon>
        <taxon>Sphingomonadales</taxon>
        <taxon>Sphingomonadaceae</taxon>
        <taxon>Sphingobium</taxon>
    </lineage>
</organism>
<name>A0ABR6NCT2_9SPHN</name>
<proteinExistence type="predicted"/>
<evidence type="ECO:0000313" key="3">
    <source>
        <dbReference type="Proteomes" id="UP001138540"/>
    </source>
</evidence>
<feature type="transmembrane region" description="Helical" evidence="1">
    <location>
        <begin position="6"/>
        <end position="23"/>
    </location>
</feature>
<keyword evidence="1" id="KW-0472">Membrane</keyword>
<reference evidence="2 3" key="1">
    <citation type="submission" date="2020-08" db="EMBL/GenBank/DDBJ databases">
        <title>Exploring microbial biodiversity for novel pathways involved in the catabolism of aromatic compounds derived from lignin.</title>
        <authorList>
            <person name="Elkins J."/>
        </authorList>
    </citation>
    <scope>NUCLEOTIDE SEQUENCE [LARGE SCALE GENOMIC DNA]</scope>
    <source>
        <strain evidence="2 3">B1D3A</strain>
    </source>
</reference>
<dbReference type="EMBL" id="JACHKA010000001">
    <property type="protein sequence ID" value="MBB5985064.1"/>
    <property type="molecule type" value="Genomic_DNA"/>
</dbReference>
<keyword evidence="3" id="KW-1185">Reference proteome</keyword>
<gene>
    <name evidence="2" type="ORF">HNP60_001038</name>
</gene>